<organism evidence="1 2">
    <name type="scientific">Bacillus paralicheniformis</name>
    <dbReference type="NCBI Taxonomy" id="1648923"/>
    <lineage>
        <taxon>Bacteria</taxon>
        <taxon>Bacillati</taxon>
        <taxon>Bacillota</taxon>
        <taxon>Bacilli</taxon>
        <taxon>Bacillales</taxon>
        <taxon>Bacillaceae</taxon>
        <taxon>Bacillus</taxon>
    </lineage>
</organism>
<name>A0A6N2FSQ0_9BACI</name>
<accession>A0A6N2FSQ0</accession>
<dbReference type="AlphaFoldDB" id="A0A6N2FSQ0"/>
<proteinExistence type="predicted"/>
<evidence type="ECO:0000313" key="1">
    <source>
        <dbReference type="EMBL" id="OLF98874.1"/>
    </source>
</evidence>
<gene>
    <name evidence="1" type="ORF">B4121_0401</name>
</gene>
<dbReference type="EMBL" id="LKPO01000001">
    <property type="protein sequence ID" value="OLF98874.1"/>
    <property type="molecule type" value="Genomic_DNA"/>
</dbReference>
<dbReference type="Proteomes" id="UP000185604">
    <property type="component" value="Unassembled WGS sequence"/>
</dbReference>
<evidence type="ECO:0000313" key="2">
    <source>
        <dbReference type="Proteomes" id="UP000185604"/>
    </source>
</evidence>
<sequence length="61" mass="7337">MTKSQNKKPFWDFVNNLKQKPLGLLFFLSGIDFYRDNVIINMKRFIFYHTCLSIKESVLFT</sequence>
<comment type="caution">
    <text evidence="1">The sequence shown here is derived from an EMBL/GenBank/DDBJ whole genome shotgun (WGS) entry which is preliminary data.</text>
</comment>
<protein>
    <submittedName>
        <fullName evidence="1">Uncharacterized protein</fullName>
    </submittedName>
</protein>
<reference evidence="1 2" key="1">
    <citation type="journal article" date="2016" name="Front. Microbiol.">
        <title>High-Level Heat Resistance of Spores of Bacillus amyloliquefaciens and Bacillus licheniformis Results from the Presence of a spoVA Operon in a Tn1546 Transposon.</title>
        <authorList>
            <person name="Berendsen E.M."/>
            <person name="Koning R.A."/>
            <person name="Boekhorst J."/>
            <person name="de Jong A."/>
            <person name="Kuipers O.P."/>
            <person name="Wells-Bennik M.H."/>
        </authorList>
    </citation>
    <scope>NUCLEOTIDE SEQUENCE [LARGE SCALE GENOMIC DNA]</scope>
    <source>
        <strain evidence="1 2">B4121</strain>
    </source>
</reference>